<dbReference type="InterPro" id="IPR002871">
    <property type="entry name" value="NIF_FeS_clus_asmbl_NifU_N"/>
</dbReference>
<evidence type="ECO:0000259" key="1">
    <source>
        <dbReference type="Pfam" id="PF01592"/>
    </source>
</evidence>
<dbReference type="OrthoDB" id="9804157at2"/>
<dbReference type="EMBL" id="SDPW01000001">
    <property type="protein sequence ID" value="RXZ54912.1"/>
    <property type="molecule type" value="Genomic_DNA"/>
</dbReference>
<reference evidence="2 3" key="1">
    <citation type="submission" date="2019-01" db="EMBL/GenBank/DDBJ databases">
        <title>Senegalimassilia sp. nov. KGMB04484 isolated human feces.</title>
        <authorList>
            <person name="Han K.-I."/>
            <person name="Kim J.-S."/>
            <person name="Lee K.C."/>
            <person name="Suh M.K."/>
            <person name="Eom M.K."/>
            <person name="Lee J.H."/>
            <person name="Park S.-H."/>
            <person name="Kang S.W."/>
            <person name="Park J.-E."/>
            <person name="Oh B.S."/>
            <person name="Yu S.Y."/>
            <person name="Choi S.-H."/>
            <person name="Lee D.H."/>
            <person name="Yoon H."/>
            <person name="Kim B.-Y."/>
            <person name="Lee J.H."/>
            <person name="Lee J.-S."/>
        </authorList>
    </citation>
    <scope>NUCLEOTIDE SEQUENCE [LARGE SCALE GENOMIC DNA]</scope>
    <source>
        <strain evidence="2 3">KGMB04484</strain>
    </source>
</reference>
<keyword evidence="3" id="KW-1185">Reference proteome</keyword>
<dbReference type="GO" id="GO:0016226">
    <property type="term" value="P:iron-sulfur cluster assembly"/>
    <property type="evidence" value="ECO:0007669"/>
    <property type="project" value="InterPro"/>
</dbReference>
<comment type="caution">
    <text evidence="2">The sequence shown here is derived from an EMBL/GenBank/DDBJ whole genome shotgun (WGS) entry which is preliminary data.</text>
</comment>
<dbReference type="Gene3D" id="3.90.1010.10">
    <property type="match status" value="1"/>
</dbReference>
<dbReference type="NCBIfam" id="TIGR01994">
    <property type="entry name" value="SUF_scaf_2"/>
    <property type="match status" value="1"/>
</dbReference>
<feature type="domain" description="NIF system FeS cluster assembly NifU N-terminal" evidence="1">
    <location>
        <begin position="5"/>
        <end position="86"/>
    </location>
</feature>
<protein>
    <submittedName>
        <fullName evidence="2">SUF system NifU family Fe-S cluster assembly protein</fullName>
    </submittedName>
</protein>
<evidence type="ECO:0000313" key="3">
    <source>
        <dbReference type="Proteomes" id="UP000293345"/>
    </source>
</evidence>
<dbReference type="AlphaFoldDB" id="A0A4Q2K622"/>
<dbReference type="GO" id="GO:0051536">
    <property type="term" value="F:iron-sulfur cluster binding"/>
    <property type="evidence" value="ECO:0007669"/>
    <property type="project" value="InterPro"/>
</dbReference>
<dbReference type="CDD" id="cd06664">
    <property type="entry name" value="IscU_like"/>
    <property type="match status" value="1"/>
</dbReference>
<evidence type="ECO:0000313" key="2">
    <source>
        <dbReference type="EMBL" id="RXZ54912.1"/>
    </source>
</evidence>
<accession>A0A4Q2K622</accession>
<dbReference type="GO" id="GO:0005506">
    <property type="term" value="F:iron ion binding"/>
    <property type="evidence" value="ECO:0007669"/>
    <property type="project" value="InterPro"/>
</dbReference>
<dbReference type="Pfam" id="PF01592">
    <property type="entry name" value="NifU_N"/>
    <property type="match status" value="1"/>
</dbReference>
<name>A0A4Q2K622_9ACTN</name>
<dbReference type="PANTHER" id="PTHR10093">
    <property type="entry name" value="IRON-SULFUR CLUSTER ASSEMBLY ENZYME NIFU HOMOLOG"/>
    <property type="match status" value="1"/>
</dbReference>
<dbReference type="Proteomes" id="UP000293345">
    <property type="component" value="Unassembled WGS sequence"/>
</dbReference>
<proteinExistence type="predicted"/>
<organism evidence="2 3">
    <name type="scientific">Senegalimassilia faecalis</name>
    <dbReference type="NCBI Taxonomy" id="2509433"/>
    <lineage>
        <taxon>Bacteria</taxon>
        <taxon>Bacillati</taxon>
        <taxon>Actinomycetota</taxon>
        <taxon>Coriobacteriia</taxon>
        <taxon>Coriobacteriales</taxon>
        <taxon>Coriobacteriaceae</taxon>
        <taxon>Senegalimassilia</taxon>
    </lineage>
</organism>
<gene>
    <name evidence="2" type="ORF">ET524_10780</name>
</gene>
<dbReference type="RefSeq" id="WP_129425758.1">
    <property type="nucleotide sequence ID" value="NZ_SDPW01000001.1"/>
</dbReference>
<dbReference type="SUPFAM" id="SSF82649">
    <property type="entry name" value="SufE/NifU"/>
    <property type="match status" value="1"/>
</dbReference>
<sequence length="140" mass="15438">MANIYTAALMEHNAHPDYKYDLEGATDEHEGVNPSCGDEMVLKLRVENGVIEEAAFTGHGCAVSQASADMMADLVTGETVEEARRLCGLFMKMVKGEQLTEDEKEDLDEATQLESISHMPARVKCAELGWRTLTEMIGEE</sequence>